<feature type="region of interest" description="Disordered" evidence="1">
    <location>
        <begin position="86"/>
        <end position="272"/>
    </location>
</feature>
<dbReference type="AlphaFoldDB" id="A0A139B0S6"/>
<feature type="region of interest" description="Disordered" evidence="1">
    <location>
        <begin position="281"/>
        <end position="300"/>
    </location>
</feature>
<dbReference type="EMBL" id="KQ965731">
    <property type="protein sequence ID" value="KXS22403.1"/>
    <property type="molecule type" value="Genomic_DNA"/>
</dbReference>
<gene>
    <name evidence="3" type="ORF">M427DRAFT_40290</name>
</gene>
<evidence type="ECO:0000256" key="1">
    <source>
        <dbReference type="SAM" id="MobiDB-lite"/>
    </source>
</evidence>
<keyword evidence="2" id="KW-1133">Transmembrane helix</keyword>
<feature type="compositionally biased region" description="Low complexity" evidence="1">
    <location>
        <begin position="240"/>
        <end position="257"/>
    </location>
</feature>
<feature type="transmembrane region" description="Helical" evidence="2">
    <location>
        <begin position="370"/>
        <end position="393"/>
    </location>
</feature>
<evidence type="ECO:0000313" key="4">
    <source>
        <dbReference type="Proteomes" id="UP000070544"/>
    </source>
</evidence>
<evidence type="ECO:0000313" key="3">
    <source>
        <dbReference type="EMBL" id="KXS22403.1"/>
    </source>
</evidence>
<dbReference type="STRING" id="1344416.A0A139B0S6"/>
<sequence length="679" mass="70999">MPRSLIPQKKSIPMRIFQILHKSLLQTAAASISQTNTLTTLHSHKCAVARRNSDCIFRAAWPESLSSECIGIRREVQFALEARLTKGSQRRSFKEPQRKSPTKRTPGSMSGDGLDGSPTASTTTVEETSTWSSTGDEGIQTTSATTTSAESVETVTAAGTTAEPSSLPTSTATSTPTTQPASNQDAIVTMAPPPPPPPTNVGSGAPVESNPTPSSASPTAMPTAHTRPTRTSPPAASTGAANLLTPSSSLPPASATTDPGALMQTSPPSLDHVVAPTQQDLIPVPRDDTPPSSPPDDGIIHVDGPYDPSLTAGGADGGVWVSEGTYSTRVRTTVTSVTSAGGNLWGVLPTPHPPSDDLSSLLANGHLSPIAIAAVTLSVIAAILSAFTIFLFVRARRKKAAAVDKLAKSEKGIVDKCWDDHQAKKSASRYRPRWESVFAPPSAHFGVAAMLSKIAPASFLEGSSIRLPFDAPPQNFRPPRSTVSTKSLKAVPVEPFPANLKAPPKRPSNRPVSRRTVSISALAVETLANSSIPPPPFLSVSKPHLNTDSAGIPRGILRGGVASSSHVRAAGLKVSFTAPDSGELRDFSSDDPSTLPNEDTGDTSICLQDPFADHFHSETSIFDDGSGSQSRLDPFEGPPPSSTSEHEQKPLSHPPAFPARAALGGEAWVASYINQGPTP</sequence>
<feature type="region of interest" description="Disordered" evidence="1">
    <location>
        <begin position="579"/>
        <end position="603"/>
    </location>
</feature>
<feature type="compositionally biased region" description="Low complexity" evidence="1">
    <location>
        <begin position="117"/>
        <end position="134"/>
    </location>
</feature>
<protein>
    <recommendedName>
        <fullName evidence="5">Transmembrane protein</fullName>
    </recommendedName>
</protein>
<name>A0A139B0S6_GONPJ</name>
<keyword evidence="4" id="KW-1185">Reference proteome</keyword>
<reference evidence="3 4" key="1">
    <citation type="journal article" date="2015" name="Genome Biol. Evol.">
        <title>Phylogenomic analyses indicate that early fungi evolved digesting cell walls of algal ancestors of land plants.</title>
        <authorList>
            <person name="Chang Y."/>
            <person name="Wang S."/>
            <person name="Sekimoto S."/>
            <person name="Aerts A.L."/>
            <person name="Choi C."/>
            <person name="Clum A."/>
            <person name="LaButti K.M."/>
            <person name="Lindquist E.A."/>
            <person name="Yee Ngan C."/>
            <person name="Ohm R.A."/>
            <person name="Salamov A.A."/>
            <person name="Grigoriev I.V."/>
            <person name="Spatafora J.W."/>
            <person name="Berbee M.L."/>
        </authorList>
    </citation>
    <scope>NUCLEOTIDE SEQUENCE [LARGE SCALE GENOMIC DNA]</scope>
    <source>
        <strain evidence="3 4">JEL478</strain>
    </source>
</reference>
<dbReference type="CDD" id="cd12087">
    <property type="entry name" value="TM_EGFR-like"/>
    <property type="match status" value="1"/>
</dbReference>
<feature type="compositionally biased region" description="Polar residues" evidence="1">
    <location>
        <begin position="590"/>
        <end position="603"/>
    </location>
</feature>
<proteinExistence type="predicted"/>
<dbReference type="Proteomes" id="UP000070544">
    <property type="component" value="Unassembled WGS sequence"/>
</dbReference>
<evidence type="ECO:0008006" key="5">
    <source>
        <dbReference type="Google" id="ProtNLM"/>
    </source>
</evidence>
<evidence type="ECO:0000256" key="2">
    <source>
        <dbReference type="SAM" id="Phobius"/>
    </source>
</evidence>
<organism evidence="3 4">
    <name type="scientific">Gonapodya prolifera (strain JEL478)</name>
    <name type="common">Monoblepharis prolifera</name>
    <dbReference type="NCBI Taxonomy" id="1344416"/>
    <lineage>
        <taxon>Eukaryota</taxon>
        <taxon>Fungi</taxon>
        <taxon>Fungi incertae sedis</taxon>
        <taxon>Chytridiomycota</taxon>
        <taxon>Chytridiomycota incertae sedis</taxon>
        <taxon>Monoblepharidomycetes</taxon>
        <taxon>Monoblepharidales</taxon>
        <taxon>Gonapodyaceae</taxon>
        <taxon>Gonapodya</taxon>
    </lineage>
</organism>
<feature type="region of interest" description="Disordered" evidence="1">
    <location>
        <begin position="617"/>
        <end position="659"/>
    </location>
</feature>
<keyword evidence="2" id="KW-0472">Membrane</keyword>
<feature type="compositionally biased region" description="Low complexity" evidence="1">
    <location>
        <begin position="211"/>
        <end position="224"/>
    </location>
</feature>
<keyword evidence="2" id="KW-0812">Transmembrane</keyword>
<accession>A0A139B0S6</accession>
<feature type="compositionally biased region" description="Low complexity" evidence="1">
    <location>
        <begin position="141"/>
        <end position="182"/>
    </location>
</feature>